<protein>
    <submittedName>
        <fullName evidence="1">Uncharacterized protein</fullName>
    </submittedName>
</protein>
<comment type="caution">
    <text evidence="1">The sequence shown here is derived from an EMBL/GenBank/DDBJ whole genome shotgun (WGS) entry which is preliminary data.</text>
</comment>
<sequence length="275" mass="30603">MTPPEIEHQENIQQPDFEHAWNESALGKLRKRSIARLLEALDFIKDELNKNKGLGATYSDGLRRRHLALNVLLNEKYAAGEIGAVAPMLRPQPTVPRGNEISGLVSDFLNDRQLIDLHFFWCCGHRTCSHEDGWNALAGTSFDFNAAFRFSRYGGSREDKLDALGLLEHAGPGFCRFGAQMLRTDNDKKVFERITKGIPGTVTQLNSSKTSNNANHAAWADRYAAGKVLIALNAKISGPLLKVASSLLFGHQELPRNDSLKRDYNQACKYLGAPR</sequence>
<dbReference type="RefSeq" id="WP_190294011.1">
    <property type="nucleotide sequence ID" value="NZ_JABFCZ010000035.1"/>
</dbReference>
<organism evidence="1 2">
    <name type="scientific">Roseibium aggregatum</name>
    <dbReference type="NCBI Taxonomy" id="187304"/>
    <lineage>
        <taxon>Bacteria</taxon>
        <taxon>Pseudomonadati</taxon>
        <taxon>Pseudomonadota</taxon>
        <taxon>Alphaproteobacteria</taxon>
        <taxon>Hyphomicrobiales</taxon>
        <taxon>Stappiaceae</taxon>
        <taxon>Roseibium</taxon>
    </lineage>
</organism>
<dbReference type="Proteomes" id="UP000598467">
    <property type="component" value="Unassembled WGS sequence"/>
</dbReference>
<dbReference type="EMBL" id="JABFCZ010000035">
    <property type="protein sequence ID" value="MBD1549320.1"/>
    <property type="molecule type" value="Genomic_DNA"/>
</dbReference>
<proteinExistence type="predicted"/>
<evidence type="ECO:0000313" key="1">
    <source>
        <dbReference type="EMBL" id="MBD1549320.1"/>
    </source>
</evidence>
<evidence type="ECO:0000313" key="2">
    <source>
        <dbReference type="Proteomes" id="UP000598467"/>
    </source>
</evidence>
<name>A0A926P3X6_9HYPH</name>
<accession>A0A926P3X6</accession>
<reference evidence="1" key="1">
    <citation type="submission" date="2020-05" db="EMBL/GenBank/DDBJ databases">
        <title>Identification of trans-AT polyketide cluster in two marine bacteria, producers of a novel glutaramide-containing polyketide sesbanimide D and analogs.</title>
        <authorList>
            <person name="Kacar D."/>
            <person name="Rodriguez P."/>
            <person name="Canedo L."/>
            <person name="Gonzalez E."/>
            <person name="Galan B."/>
            <person name="De La Calle F."/>
            <person name="Garcia J.L."/>
        </authorList>
    </citation>
    <scope>NUCLEOTIDE SEQUENCE</scope>
    <source>
        <strain evidence="1">PHM038</strain>
    </source>
</reference>
<gene>
    <name evidence="1" type="ORF">HK439_23925</name>
</gene>
<dbReference type="AlphaFoldDB" id="A0A926P3X6"/>